<dbReference type="AlphaFoldDB" id="A0A8C0KAY6"/>
<evidence type="ECO:0000313" key="1">
    <source>
        <dbReference type="Ensembl" id="ENSCAFP00020012331.1"/>
    </source>
</evidence>
<reference evidence="1" key="1">
    <citation type="submission" date="2025-08" db="UniProtKB">
        <authorList>
            <consortium name="Ensembl"/>
        </authorList>
    </citation>
    <scope>IDENTIFICATION</scope>
</reference>
<proteinExistence type="predicted"/>
<protein>
    <submittedName>
        <fullName evidence="1">Uncharacterized protein</fullName>
    </submittedName>
</protein>
<organism evidence="1 2">
    <name type="scientific">Canis lupus dingo</name>
    <name type="common">dingo</name>
    <dbReference type="NCBI Taxonomy" id="286419"/>
    <lineage>
        <taxon>Eukaryota</taxon>
        <taxon>Metazoa</taxon>
        <taxon>Chordata</taxon>
        <taxon>Craniata</taxon>
        <taxon>Vertebrata</taxon>
        <taxon>Euteleostomi</taxon>
        <taxon>Mammalia</taxon>
        <taxon>Eutheria</taxon>
        <taxon>Laurasiatheria</taxon>
        <taxon>Carnivora</taxon>
        <taxon>Caniformia</taxon>
        <taxon>Canidae</taxon>
        <taxon>Canis</taxon>
    </lineage>
</organism>
<evidence type="ECO:0000313" key="2">
    <source>
        <dbReference type="Proteomes" id="UP000694391"/>
    </source>
</evidence>
<accession>A0A8C0KAY6</accession>
<keyword evidence="2" id="KW-1185">Reference proteome</keyword>
<sequence length="60" mass="7176">MDLLASLTSILLHSYAKNLYEYIKKEIRSITILTVCLVKVTMKFLLSYKRLSYIFWKRQS</sequence>
<dbReference type="Proteomes" id="UP000694391">
    <property type="component" value="Unplaced"/>
</dbReference>
<dbReference type="Ensembl" id="ENSCAFT00020014229.1">
    <property type="protein sequence ID" value="ENSCAFP00020012331.1"/>
    <property type="gene ID" value="ENSCAFG00020009925.1"/>
</dbReference>
<reference evidence="1" key="2">
    <citation type="submission" date="2025-09" db="UniProtKB">
        <authorList>
            <consortium name="Ensembl"/>
        </authorList>
    </citation>
    <scope>IDENTIFICATION</scope>
</reference>
<name>A0A8C0KAY6_CANLU</name>